<dbReference type="Pfam" id="PF00586">
    <property type="entry name" value="AIRS"/>
    <property type="match status" value="1"/>
</dbReference>
<feature type="binding site" evidence="2">
    <location>
        <position position="142"/>
    </location>
    <ligand>
        <name>ATP</name>
        <dbReference type="ChEBI" id="CHEBI:30616"/>
    </ligand>
</feature>
<comment type="miscellaneous">
    <text evidence="2">Reaction mechanism of ThiL seems to utilize a direct, inline transfer of the gamma-phosphate of ATP to TMP rather than a phosphorylated enzyme intermediate.</text>
</comment>
<dbReference type="GO" id="GO:0009228">
    <property type="term" value="P:thiamine biosynthetic process"/>
    <property type="evidence" value="ECO:0007669"/>
    <property type="project" value="UniProtKB-KW"/>
</dbReference>
<feature type="binding site" evidence="2">
    <location>
        <position position="257"/>
    </location>
    <ligand>
        <name>substrate</name>
    </ligand>
</feature>
<evidence type="ECO:0000259" key="3">
    <source>
        <dbReference type="Pfam" id="PF00586"/>
    </source>
</evidence>
<dbReference type="InterPro" id="IPR036921">
    <property type="entry name" value="PurM-like_N_sf"/>
</dbReference>
<dbReference type="GO" id="GO:0000287">
    <property type="term" value="F:magnesium ion binding"/>
    <property type="evidence" value="ECO:0007669"/>
    <property type="project" value="UniProtKB-UniRule"/>
</dbReference>
<comment type="pathway">
    <text evidence="2">Cofactor biosynthesis; thiamine diphosphate biosynthesis; thiamine diphosphate from thiamine phosphate: step 1/1.</text>
</comment>
<feature type="binding site" evidence="2">
    <location>
        <position position="50"/>
    </location>
    <ligand>
        <name>substrate</name>
    </ligand>
</feature>
<dbReference type="OrthoDB" id="9802811at2"/>
<comment type="caution">
    <text evidence="5">The sequence shown here is derived from an EMBL/GenBank/DDBJ whole genome shotgun (WGS) entry which is preliminary data.</text>
</comment>
<proteinExistence type="inferred from homology"/>
<keyword evidence="1 2" id="KW-0784">Thiamine biosynthesis</keyword>
<feature type="binding site" evidence="2">
    <location>
        <position position="71"/>
    </location>
    <ligand>
        <name>Mg(2+)</name>
        <dbReference type="ChEBI" id="CHEBI:18420"/>
        <label>4</label>
    </ligand>
</feature>
<evidence type="ECO:0000256" key="1">
    <source>
        <dbReference type="ARBA" id="ARBA00022977"/>
    </source>
</evidence>
<evidence type="ECO:0000313" key="5">
    <source>
        <dbReference type="EMBL" id="MQY51876.1"/>
    </source>
</evidence>
<keyword evidence="2 5" id="KW-0808">Transferase</keyword>
<evidence type="ECO:0000256" key="2">
    <source>
        <dbReference type="HAMAP-Rule" id="MF_02128"/>
    </source>
</evidence>
<dbReference type="EC" id="2.7.4.16" evidence="2"/>
<feature type="binding site" evidence="2">
    <location>
        <position position="71"/>
    </location>
    <ligand>
        <name>Mg(2+)</name>
        <dbReference type="ChEBI" id="CHEBI:18420"/>
        <label>3</label>
    </ligand>
</feature>
<accession>A0A6L5JXT6</accession>
<reference evidence="5 6" key="1">
    <citation type="submission" date="2019-10" db="EMBL/GenBank/DDBJ databases">
        <title>Whole-genome sequence of the purple nonsulfur photosynthetic bacterium Rhodocyclus tenuis.</title>
        <authorList>
            <person name="Kyndt J.A."/>
            <person name="Meyer T.E."/>
        </authorList>
    </citation>
    <scope>NUCLEOTIDE SEQUENCE [LARGE SCALE GENOMIC DNA]</scope>
    <source>
        <strain evidence="5 6">DSM 110</strain>
    </source>
</reference>
<feature type="binding site" evidence="2">
    <location>
        <position position="43"/>
    </location>
    <ligand>
        <name>Mg(2+)</name>
        <dbReference type="ChEBI" id="CHEBI:18420"/>
        <label>2</label>
    </ligand>
</feature>
<keyword evidence="2" id="KW-0460">Magnesium</keyword>
<gene>
    <name evidence="2 5" type="primary">thiL</name>
    <name evidence="5" type="ORF">GHK24_08815</name>
</gene>
<dbReference type="UniPathway" id="UPA00060">
    <property type="reaction ID" value="UER00142"/>
</dbReference>
<dbReference type="Gene3D" id="3.30.1330.10">
    <property type="entry name" value="PurM-like, N-terminal domain"/>
    <property type="match status" value="1"/>
</dbReference>
<feature type="binding site" evidence="2">
    <location>
        <position position="211"/>
    </location>
    <ligand>
        <name>ATP</name>
        <dbReference type="ChEBI" id="CHEBI:30616"/>
    </ligand>
</feature>
<protein>
    <recommendedName>
        <fullName evidence="2">Thiamine-monophosphate kinase</fullName>
        <shortName evidence="2">TMP kinase</shortName>
        <shortName evidence="2">Thiamine-phosphate kinase</shortName>
        <ecNumber evidence="2">2.7.4.16</ecNumber>
    </recommendedName>
</protein>
<evidence type="ECO:0000313" key="6">
    <source>
        <dbReference type="Proteomes" id="UP000480275"/>
    </source>
</evidence>
<feature type="binding site" evidence="2">
    <location>
        <position position="71"/>
    </location>
    <ligand>
        <name>Mg(2+)</name>
        <dbReference type="ChEBI" id="CHEBI:18420"/>
        <label>2</label>
    </ligand>
</feature>
<feature type="binding site" evidence="2">
    <location>
        <position position="26"/>
    </location>
    <ligand>
        <name>Mg(2+)</name>
        <dbReference type="ChEBI" id="CHEBI:18420"/>
        <label>3</label>
    </ligand>
</feature>
<dbReference type="InterPro" id="IPR010918">
    <property type="entry name" value="PurM-like_C_dom"/>
</dbReference>
<dbReference type="InterPro" id="IPR036676">
    <property type="entry name" value="PurM-like_C_sf"/>
</dbReference>
<feature type="binding site" evidence="2">
    <location>
        <begin position="117"/>
        <end position="118"/>
    </location>
    <ligand>
        <name>ATP</name>
        <dbReference type="ChEBI" id="CHEBI:30616"/>
    </ligand>
</feature>
<dbReference type="Pfam" id="PF02769">
    <property type="entry name" value="AIRS_C"/>
    <property type="match status" value="1"/>
</dbReference>
<dbReference type="CDD" id="cd02194">
    <property type="entry name" value="ThiL"/>
    <property type="match status" value="1"/>
</dbReference>
<dbReference type="GO" id="GO:0005524">
    <property type="term" value="F:ATP binding"/>
    <property type="evidence" value="ECO:0007669"/>
    <property type="project" value="UniProtKB-UniRule"/>
</dbReference>
<feature type="binding site" evidence="2">
    <location>
        <position position="212"/>
    </location>
    <ligand>
        <name>Mg(2+)</name>
        <dbReference type="ChEBI" id="CHEBI:18420"/>
        <label>5</label>
    </ligand>
</feature>
<name>A0A6L5JXT6_RHOTE</name>
<keyword evidence="2" id="KW-0479">Metal-binding</keyword>
<dbReference type="GO" id="GO:0009229">
    <property type="term" value="P:thiamine diphosphate biosynthetic process"/>
    <property type="evidence" value="ECO:0007669"/>
    <property type="project" value="UniProtKB-UniRule"/>
</dbReference>
<feature type="binding site" evidence="2">
    <location>
        <position position="315"/>
    </location>
    <ligand>
        <name>substrate</name>
    </ligand>
</feature>
<feature type="domain" description="PurM-like C-terminal" evidence="4">
    <location>
        <begin position="146"/>
        <end position="295"/>
    </location>
</feature>
<dbReference type="PIRSF" id="PIRSF005303">
    <property type="entry name" value="Thiam_monoph_kin"/>
    <property type="match status" value="1"/>
</dbReference>
<feature type="domain" description="PurM-like N-terminal" evidence="3">
    <location>
        <begin position="24"/>
        <end position="133"/>
    </location>
</feature>
<feature type="binding site" evidence="2">
    <location>
        <position position="209"/>
    </location>
    <ligand>
        <name>Mg(2+)</name>
        <dbReference type="ChEBI" id="CHEBI:18420"/>
        <label>3</label>
    </ligand>
</feature>
<organism evidence="5 6">
    <name type="scientific">Rhodocyclus tenuis</name>
    <name type="common">Rhodospirillum tenue</name>
    <dbReference type="NCBI Taxonomy" id="1066"/>
    <lineage>
        <taxon>Bacteria</taxon>
        <taxon>Pseudomonadati</taxon>
        <taxon>Pseudomonadota</taxon>
        <taxon>Betaproteobacteria</taxon>
        <taxon>Rhodocyclales</taxon>
        <taxon>Rhodocyclaceae</taxon>
        <taxon>Rhodocyclus</taxon>
    </lineage>
</organism>
<comment type="caution">
    <text evidence="2">Lacks conserved residue(s) required for the propagation of feature annotation.</text>
</comment>
<dbReference type="EMBL" id="WIXJ01000005">
    <property type="protein sequence ID" value="MQY51876.1"/>
    <property type="molecule type" value="Genomic_DNA"/>
</dbReference>
<feature type="binding site" evidence="2">
    <location>
        <position position="42"/>
    </location>
    <ligand>
        <name>Mg(2+)</name>
        <dbReference type="ChEBI" id="CHEBI:18420"/>
        <label>1</label>
    </ligand>
</feature>
<feature type="binding site" evidence="2">
    <location>
        <position position="26"/>
    </location>
    <ligand>
        <name>Mg(2+)</name>
        <dbReference type="ChEBI" id="CHEBI:18420"/>
        <label>4</label>
    </ligand>
</feature>
<feature type="binding site" evidence="2">
    <location>
        <position position="41"/>
    </location>
    <ligand>
        <name>Mg(2+)</name>
        <dbReference type="ChEBI" id="CHEBI:18420"/>
        <label>4</label>
    </ligand>
</feature>
<comment type="catalytic activity">
    <reaction evidence="2">
        <text>thiamine phosphate + ATP = thiamine diphosphate + ADP</text>
        <dbReference type="Rhea" id="RHEA:15913"/>
        <dbReference type="ChEBI" id="CHEBI:30616"/>
        <dbReference type="ChEBI" id="CHEBI:37575"/>
        <dbReference type="ChEBI" id="CHEBI:58937"/>
        <dbReference type="ChEBI" id="CHEBI:456216"/>
        <dbReference type="EC" id="2.7.4.16"/>
    </reaction>
</comment>
<dbReference type="InterPro" id="IPR016188">
    <property type="entry name" value="PurM-like_N"/>
</dbReference>
<feature type="binding site" evidence="2">
    <location>
        <position position="43"/>
    </location>
    <ligand>
        <name>Mg(2+)</name>
        <dbReference type="ChEBI" id="CHEBI:18420"/>
        <label>1</label>
    </ligand>
</feature>
<dbReference type="PANTHER" id="PTHR30270:SF0">
    <property type="entry name" value="THIAMINE-MONOPHOSPHATE KINASE"/>
    <property type="match status" value="1"/>
</dbReference>
<comment type="similarity">
    <text evidence="2">Belongs to the thiamine-monophosphate kinase family.</text>
</comment>
<dbReference type="Gene3D" id="3.90.650.10">
    <property type="entry name" value="PurM-like C-terminal domain"/>
    <property type="match status" value="1"/>
</dbReference>
<dbReference type="HAMAP" id="MF_02128">
    <property type="entry name" value="TMP_kinase"/>
    <property type="match status" value="1"/>
</dbReference>
<keyword evidence="2 5" id="KW-0418">Kinase</keyword>
<sequence length="319" mass="33335">MAGEFDLIRRHFARATPATMLGPGDDCALLTPSPGQTLAVTTDMLVAGVHFAPDADPEGLGWKTLAVNVSDLAAMGAKPRWALLAGALPNADDDWIGAFARGFFACAARYQLDLVGGDTTRGPLTLSVTAIGELPAGLALRRDGAREGDDLWISGTPGLAALALAARQGRTTLPETLRSACDTALDTPTPRVELGLALREEHLAHAAIDVSDGLLADLTHILERSALAAEVDLGELAPAPEGVASALWHDCLLAGGDDYELLFTAPSAHRQAIAALAKRLALPLTRCGRLHAGTPGALSVRNRNGDPLTLTRRGYDHFG</sequence>
<dbReference type="InterPro" id="IPR006283">
    <property type="entry name" value="ThiL-like"/>
</dbReference>
<feature type="binding site" evidence="2">
    <location>
        <position position="118"/>
    </location>
    <ligand>
        <name>Mg(2+)</name>
        <dbReference type="ChEBI" id="CHEBI:18420"/>
        <label>1</label>
    </ligand>
</feature>
<dbReference type="AlphaFoldDB" id="A0A6L5JXT6"/>
<dbReference type="SUPFAM" id="SSF55326">
    <property type="entry name" value="PurM N-terminal domain-like"/>
    <property type="match status" value="1"/>
</dbReference>
<dbReference type="PANTHER" id="PTHR30270">
    <property type="entry name" value="THIAMINE-MONOPHOSPHATE KINASE"/>
    <property type="match status" value="1"/>
</dbReference>
<dbReference type="GO" id="GO:0009030">
    <property type="term" value="F:thiamine-phosphate kinase activity"/>
    <property type="evidence" value="ECO:0007669"/>
    <property type="project" value="UniProtKB-UniRule"/>
</dbReference>
<dbReference type="NCBIfam" id="TIGR01379">
    <property type="entry name" value="thiL"/>
    <property type="match status" value="1"/>
</dbReference>
<keyword evidence="2" id="KW-0067">ATP-binding</keyword>
<keyword evidence="2" id="KW-0547">Nucleotide-binding</keyword>
<evidence type="ECO:0000259" key="4">
    <source>
        <dbReference type="Pfam" id="PF02769"/>
    </source>
</evidence>
<comment type="function">
    <text evidence="2">Catalyzes the ATP-dependent phosphorylation of thiamine-monophosphate (TMP) to form thiamine-pyrophosphate (TPP), the active form of vitamin B1.</text>
</comment>
<dbReference type="Proteomes" id="UP000480275">
    <property type="component" value="Unassembled WGS sequence"/>
</dbReference>
<dbReference type="SUPFAM" id="SSF56042">
    <property type="entry name" value="PurM C-terminal domain-like"/>
    <property type="match status" value="1"/>
</dbReference>